<dbReference type="InterPro" id="IPR029055">
    <property type="entry name" value="Ntn_hydrolases_N"/>
</dbReference>
<evidence type="ECO:0000313" key="1">
    <source>
        <dbReference type="EMBL" id="CAB4168881.1"/>
    </source>
</evidence>
<dbReference type="EMBL" id="LR798391">
    <property type="protein sequence ID" value="CAB5228758.1"/>
    <property type="molecule type" value="Genomic_DNA"/>
</dbReference>
<protein>
    <submittedName>
        <fullName evidence="2">Uncharacterized protein</fullName>
    </submittedName>
</protein>
<dbReference type="SUPFAM" id="SSF56235">
    <property type="entry name" value="N-terminal nucleophile aminohydrolases (Ntn hydrolases)"/>
    <property type="match status" value="1"/>
</dbReference>
<dbReference type="EMBL" id="LR796834">
    <property type="protein sequence ID" value="CAB4168881.1"/>
    <property type="molecule type" value="Genomic_DNA"/>
</dbReference>
<reference evidence="2" key="1">
    <citation type="submission" date="2020-05" db="EMBL/GenBank/DDBJ databases">
        <authorList>
            <person name="Chiriac C."/>
            <person name="Salcher M."/>
            <person name="Ghai R."/>
            <person name="Kavagutti S V."/>
        </authorList>
    </citation>
    <scope>NUCLEOTIDE SEQUENCE</scope>
</reference>
<organism evidence="2">
    <name type="scientific">uncultured Caudovirales phage</name>
    <dbReference type="NCBI Taxonomy" id="2100421"/>
    <lineage>
        <taxon>Viruses</taxon>
        <taxon>Duplodnaviria</taxon>
        <taxon>Heunggongvirae</taxon>
        <taxon>Uroviricota</taxon>
        <taxon>Caudoviricetes</taxon>
        <taxon>Peduoviridae</taxon>
        <taxon>Maltschvirus</taxon>
        <taxon>Maltschvirus maltsch</taxon>
    </lineage>
</organism>
<dbReference type="EMBL" id="LR796872">
    <property type="protein sequence ID" value="CAB4172145.1"/>
    <property type="molecule type" value="Genomic_DNA"/>
</dbReference>
<evidence type="ECO:0000313" key="3">
    <source>
        <dbReference type="EMBL" id="CAB4183947.1"/>
    </source>
</evidence>
<dbReference type="EMBL" id="LR797296">
    <property type="protein sequence ID" value="CAB4199935.1"/>
    <property type="molecule type" value="Genomic_DNA"/>
</dbReference>
<gene>
    <name evidence="3" type="ORF">UFOVP1098_21</name>
    <name evidence="4" type="ORF">UFOVP1353_12</name>
    <name evidence="5" type="ORF">UFOVP1458_24</name>
    <name evidence="6" type="ORF">UFOVP1546_44</name>
    <name evidence="1" type="ORF">UFOVP578_21</name>
    <name evidence="2" type="ORF">UFOVP928_50</name>
</gene>
<dbReference type="EMBL" id="LR797407">
    <property type="protein sequence ID" value="CAB4214241.1"/>
    <property type="molecule type" value="Genomic_DNA"/>
</dbReference>
<evidence type="ECO:0000313" key="6">
    <source>
        <dbReference type="EMBL" id="CAB5228758.1"/>
    </source>
</evidence>
<dbReference type="Gene3D" id="3.60.20.10">
    <property type="entry name" value="Glutamine Phosphoribosylpyrophosphate, subunit 1, domain 1"/>
    <property type="match status" value="1"/>
</dbReference>
<evidence type="ECO:0000313" key="5">
    <source>
        <dbReference type="EMBL" id="CAB4214241.1"/>
    </source>
</evidence>
<dbReference type="EMBL" id="LR797055">
    <property type="protein sequence ID" value="CAB4183947.1"/>
    <property type="molecule type" value="Genomic_DNA"/>
</dbReference>
<name>A0A6J5PSC9_9CAUD</name>
<evidence type="ECO:0000313" key="2">
    <source>
        <dbReference type="EMBL" id="CAB4172145.1"/>
    </source>
</evidence>
<accession>A0A6J5PSC9</accession>
<evidence type="ECO:0000313" key="4">
    <source>
        <dbReference type="EMBL" id="CAB4199935.1"/>
    </source>
</evidence>
<sequence length="198" mass="21143">MTTIIAYQGEGYSLLCSDSRISSMDSSGLVSQISTTGGAKIATNGKYLLGAAGDMRAINILHHAFTPPTPPTGIKGLDKFITVSFIPELRKCFDAQGYSLPERDSSEHIAEQGSTILVSVNGVIYVIDGDYSWASDTNRLYALGTGAQYALGALQILAGNKKLQPLQAKSITLKAINVASKFDPHTGSPFHTFIQQTK</sequence>
<proteinExistence type="predicted"/>